<gene>
    <name evidence="1" type="ORF">VPK24_12785</name>
</gene>
<reference evidence="2" key="1">
    <citation type="journal article" date="2024" name="Algal Res.">
        <title>Biochemical, toxicological and genomic investigation of a high-biomass producing Limnothrix strain isolated from Italian shallow drinking water reservoir.</title>
        <authorList>
            <person name="Simonazzi M."/>
            <person name="Shishido T.K."/>
            <person name="Delbaje E."/>
            <person name="Wahlsten M."/>
            <person name="Fewer D.P."/>
            <person name="Sivonen K."/>
            <person name="Pezzolesi L."/>
            <person name="Pistocchi R."/>
        </authorList>
    </citation>
    <scope>NUCLEOTIDE SEQUENCE [LARGE SCALE GENOMIC DNA]</scope>
    <source>
        <strain evidence="2">LRLZ20PSL1</strain>
    </source>
</reference>
<comment type="caution">
    <text evidence="1">The sequence shown here is derived from an EMBL/GenBank/DDBJ whole genome shotgun (WGS) entry which is preliminary data.</text>
</comment>
<organism evidence="1 2">
    <name type="scientific">Limnothrix redekei LRLZ20PSL1</name>
    <dbReference type="NCBI Taxonomy" id="3112953"/>
    <lineage>
        <taxon>Bacteria</taxon>
        <taxon>Bacillati</taxon>
        <taxon>Cyanobacteriota</taxon>
        <taxon>Cyanophyceae</taxon>
        <taxon>Pseudanabaenales</taxon>
        <taxon>Pseudanabaenaceae</taxon>
        <taxon>Limnothrix</taxon>
    </lineage>
</organism>
<evidence type="ECO:0000313" key="2">
    <source>
        <dbReference type="Proteomes" id="UP001604335"/>
    </source>
</evidence>
<name>A0ABW7CBJ9_9CYAN</name>
<sequence length="450" mass="48854">MSRSTDGRWCLGLSLGDGLWAVALRDRQSDRVGLLGQVQAGGTTFAQPWSSLGWESPESGGSRLLLDAGLPYRNPQTGQAHPLVTWAGELQPLPQLLETLAESLARLRDPAIAWVTATGKPVPSQVLRSVEDVVVGYPVPSGEAFRFNSRELVLKAGLVTHGQRVMTVAEGLGAALGWDGLQGWGCCWVIDLALPGPLPLPQSPTQAPLTQAHLTQITLLDRDFGRQLGQTHGLTGPWHGWPQWIETLNSALNHLVAQSGIAPQKVERILLRGAIAQAPRSGEPTRALQDYLRQKCPSATLHWEPPSQPLGRLAMGLSRMVDCPPWDDAKPYDDYFLFAALLRHLTPEPQPLDRLLEALAQDGIHGRTCRRSIQQLLAGEIPPGLLPHPCWAPNSLADPDYQALAAQSPFQCLASGWYALDASAGTRWRRYLGLVWGRSSTAALEPIGAI</sequence>
<proteinExistence type="predicted"/>
<dbReference type="RefSeq" id="WP_393013925.1">
    <property type="nucleotide sequence ID" value="NZ_JAZAQF010000078.1"/>
</dbReference>
<protein>
    <submittedName>
        <fullName evidence="1">Uncharacterized protein</fullName>
    </submittedName>
</protein>
<accession>A0ABW7CBJ9</accession>
<dbReference type="EMBL" id="JAZAQF010000078">
    <property type="protein sequence ID" value="MFG3818519.1"/>
    <property type="molecule type" value="Genomic_DNA"/>
</dbReference>
<evidence type="ECO:0000313" key="1">
    <source>
        <dbReference type="EMBL" id="MFG3818519.1"/>
    </source>
</evidence>
<keyword evidence="2" id="KW-1185">Reference proteome</keyword>
<dbReference type="Proteomes" id="UP001604335">
    <property type="component" value="Unassembled WGS sequence"/>
</dbReference>